<protein>
    <submittedName>
        <fullName evidence="1">Uncharacterized protein</fullName>
    </submittedName>
</protein>
<evidence type="ECO:0000313" key="2">
    <source>
        <dbReference type="Proteomes" id="UP000095333"/>
    </source>
</evidence>
<evidence type="ECO:0000313" key="1">
    <source>
        <dbReference type="EMBL" id="CUN75313.1"/>
    </source>
</evidence>
<gene>
    <name evidence="1" type="ORF">ERS852457_00779</name>
</gene>
<sequence>MNTLNESTKSLNTMTEVQEEQIQGGLKSALQEEAYGVVASVATESDNGSLSPWTITF</sequence>
<proteinExistence type="predicted"/>
<dbReference type="EMBL" id="CYZI01000002">
    <property type="protein sequence ID" value="CUN75313.1"/>
    <property type="molecule type" value="Genomic_DNA"/>
</dbReference>
<name>A0A173ZHQ7_PHOVU</name>
<dbReference type="AlphaFoldDB" id="A0A173ZHQ7"/>
<reference evidence="1 2" key="1">
    <citation type="submission" date="2015-09" db="EMBL/GenBank/DDBJ databases">
        <authorList>
            <consortium name="Pathogen Informatics"/>
        </authorList>
    </citation>
    <scope>NUCLEOTIDE SEQUENCE [LARGE SCALE GENOMIC DNA]</scope>
    <source>
        <strain evidence="1 2">2789STDY5834842</strain>
    </source>
</reference>
<accession>A0A173ZHQ7</accession>
<organism evidence="1 2">
    <name type="scientific">Phocaeicola vulgatus</name>
    <name type="common">Bacteroides vulgatus</name>
    <dbReference type="NCBI Taxonomy" id="821"/>
    <lineage>
        <taxon>Bacteria</taxon>
        <taxon>Pseudomonadati</taxon>
        <taxon>Bacteroidota</taxon>
        <taxon>Bacteroidia</taxon>
        <taxon>Bacteroidales</taxon>
        <taxon>Bacteroidaceae</taxon>
        <taxon>Phocaeicola</taxon>
    </lineage>
</organism>
<dbReference type="Proteomes" id="UP000095333">
    <property type="component" value="Unassembled WGS sequence"/>
</dbReference>
<dbReference type="RefSeq" id="WP_004319385.1">
    <property type="nucleotide sequence ID" value="NZ_CP081912.1"/>
</dbReference>